<dbReference type="Pfam" id="PF02441">
    <property type="entry name" value="Flavoprotein"/>
    <property type="match status" value="1"/>
</dbReference>
<keyword evidence="1" id="KW-0173">Coenzyme A biosynthesis</keyword>
<evidence type="ECO:0000259" key="3">
    <source>
        <dbReference type="Pfam" id="PF02441"/>
    </source>
</evidence>
<dbReference type="GO" id="GO:0004633">
    <property type="term" value="F:phosphopantothenoylcysteine decarboxylase activity"/>
    <property type="evidence" value="ECO:0007669"/>
    <property type="project" value="TreeGrafter"/>
</dbReference>
<organism evidence="4">
    <name type="scientific">Pseudogymnoascus destructans</name>
    <dbReference type="NCBI Taxonomy" id="655981"/>
    <lineage>
        <taxon>Eukaryota</taxon>
        <taxon>Fungi</taxon>
        <taxon>Dikarya</taxon>
        <taxon>Ascomycota</taxon>
        <taxon>Pezizomycotina</taxon>
        <taxon>Leotiomycetes</taxon>
        <taxon>Thelebolales</taxon>
        <taxon>Thelebolaceae</taxon>
        <taxon>Pseudogymnoascus</taxon>
    </lineage>
</organism>
<dbReference type="VEuPathDB" id="FungiDB:GMDG_08497"/>
<name>A0A177A2V5_9PEZI</name>
<proteinExistence type="inferred from homology"/>
<dbReference type="SUPFAM" id="SSF52507">
    <property type="entry name" value="Homo-oligomeric flavin-containing Cys decarboxylases, HFCD"/>
    <property type="match status" value="1"/>
</dbReference>
<dbReference type="InterPro" id="IPR036551">
    <property type="entry name" value="Flavin_trans-like"/>
</dbReference>
<dbReference type="eggNOG" id="KOG0672">
    <property type="taxonomic scope" value="Eukaryota"/>
</dbReference>
<dbReference type="GO" id="GO:0010181">
    <property type="term" value="F:FMN binding"/>
    <property type="evidence" value="ECO:0007669"/>
    <property type="project" value="TreeGrafter"/>
</dbReference>
<reference evidence="4" key="1">
    <citation type="submission" date="2016-03" db="EMBL/GenBank/DDBJ databases">
        <title>Updated assembly of Pseudogymnoascus destructans, the fungus causing white-nose syndrome of bats.</title>
        <authorList>
            <person name="Palmer J.M."/>
            <person name="Drees K.P."/>
            <person name="Foster J.T."/>
            <person name="Lindner D.L."/>
        </authorList>
    </citation>
    <scope>NUCLEOTIDE SEQUENCE [LARGE SCALE GENOMIC DNA]</scope>
    <source>
        <strain evidence="4">20631-21</strain>
    </source>
</reference>
<dbReference type="PANTHER" id="PTHR14359">
    <property type="entry name" value="HOMO-OLIGOMERIC FLAVIN CONTAINING CYS DECARBOXYLASE FAMILY"/>
    <property type="match status" value="1"/>
</dbReference>
<dbReference type="EMBL" id="KV441403">
    <property type="protein sequence ID" value="OAF56619.1"/>
    <property type="molecule type" value="Genomic_DNA"/>
</dbReference>
<dbReference type="Gene3D" id="3.40.50.1950">
    <property type="entry name" value="Flavin prenyltransferase-like"/>
    <property type="match status" value="1"/>
</dbReference>
<sequence length="234" mass="25028">MATRLEASAVAPATAVAAAINDGKTHLLLAASGSVATVKLPSIINALKDYPNLSIRVILTKAAVHFLGGQSSEQPTVAALAALPNVDAVHQDEDEWIAPWTRGAEILHIELRRWAHLLVIAPMSANLLAKITGGLCDDLLTNTIRAWDMASSDQKAASILVAPAMNDRMFTHPLTVTQLSILEGWPWFEILPAQVKLLACGDQGQGGMCDWNEIVRVIETRLAATDISQAKGET</sequence>
<dbReference type="GO" id="GO:0071513">
    <property type="term" value="C:phosphopantothenoylcysteine decarboxylase complex"/>
    <property type="evidence" value="ECO:0007669"/>
    <property type="project" value="TreeGrafter"/>
</dbReference>
<dbReference type="OrthoDB" id="1532798at2759"/>
<dbReference type="RefSeq" id="XP_024321913.1">
    <property type="nucleotide sequence ID" value="XM_024470896.1"/>
</dbReference>
<protein>
    <recommendedName>
        <fullName evidence="3">Flavoprotein domain-containing protein</fullName>
    </recommendedName>
</protein>
<dbReference type="GO" id="GO:0015937">
    <property type="term" value="P:coenzyme A biosynthetic process"/>
    <property type="evidence" value="ECO:0007669"/>
    <property type="project" value="UniProtKB-KW"/>
</dbReference>
<dbReference type="AlphaFoldDB" id="A0A177A2V5"/>
<evidence type="ECO:0000256" key="2">
    <source>
        <dbReference type="ARBA" id="ARBA00038350"/>
    </source>
</evidence>
<feature type="domain" description="Flavoprotein" evidence="3">
    <location>
        <begin position="26"/>
        <end position="219"/>
    </location>
</feature>
<gene>
    <name evidence="4" type="ORF">VC83_07321</name>
</gene>
<evidence type="ECO:0000313" key="4">
    <source>
        <dbReference type="EMBL" id="OAF56619.1"/>
    </source>
</evidence>
<comment type="similarity">
    <text evidence="2">Belongs to the HFCD (homooligomeric flavin containing Cys decarboxylase) superfamily.</text>
</comment>
<dbReference type="InterPro" id="IPR003382">
    <property type="entry name" value="Flavoprotein"/>
</dbReference>
<accession>A0A177A2V5</accession>
<evidence type="ECO:0000256" key="1">
    <source>
        <dbReference type="ARBA" id="ARBA00022993"/>
    </source>
</evidence>
<dbReference type="GeneID" id="36290369"/>
<dbReference type="PANTHER" id="PTHR14359:SF6">
    <property type="entry name" value="PHOSPHOPANTOTHENOYLCYSTEINE DECARBOXYLASE"/>
    <property type="match status" value="1"/>
</dbReference>
<dbReference type="Proteomes" id="UP000077154">
    <property type="component" value="Unassembled WGS sequence"/>
</dbReference>